<evidence type="ECO:0000256" key="14">
    <source>
        <dbReference type="ARBA" id="ARBA00065864"/>
    </source>
</evidence>
<evidence type="ECO:0000256" key="10">
    <source>
        <dbReference type="ARBA" id="ARBA00023157"/>
    </source>
</evidence>
<dbReference type="SMART" id="SM00409">
    <property type="entry name" value="IG"/>
    <property type="match status" value="2"/>
</dbReference>
<keyword evidence="6" id="KW-0677">Repeat</keyword>
<dbReference type="GO" id="GO:0045202">
    <property type="term" value="C:synapse"/>
    <property type="evidence" value="ECO:0007669"/>
    <property type="project" value="UniProtKB-SubCell"/>
</dbReference>
<dbReference type="InterPro" id="IPR036179">
    <property type="entry name" value="Ig-like_dom_sf"/>
</dbReference>
<keyword evidence="8" id="KW-0770">Synapse</keyword>
<dbReference type="FunFam" id="2.60.40.10:FF:001012">
    <property type="entry name" value="Embigin"/>
    <property type="match status" value="1"/>
</dbReference>
<dbReference type="FunFam" id="2.60.40.10:FF:001288">
    <property type="entry name" value="Embigin"/>
    <property type="match status" value="1"/>
</dbReference>
<feature type="region of interest" description="Disordered" evidence="16">
    <location>
        <begin position="293"/>
        <end position="330"/>
    </location>
</feature>
<keyword evidence="20" id="KW-1185">Reference proteome</keyword>
<keyword evidence="11" id="KW-0325">Glycoprotein</keyword>
<dbReference type="Gene3D" id="2.60.40.10">
    <property type="entry name" value="Immunoglobulins"/>
    <property type="match status" value="2"/>
</dbReference>
<dbReference type="KEGG" id="mcal:110308144"/>
<evidence type="ECO:0000256" key="9">
    <source>
        <dbReference type="ARBA" id="ARBA00023136"/>
    </source>
</evidence>
<dbReference type="GO" id="GO:0098632">
    <property type="term" value="F:cell-cell adhesion mediator activity"/>
    <property type="evidence" value="ECO:0007669"/>
    <property type="project" value="TreeGrafter"/>
</dbReference>
<evidence type="ECO:0000256" key="15">
    <source>
        <dbReference type="ARBA" id="ARBA00073698"/>
    </source>
</evidence>
<evidence type="ECO:0000256" key="8">
    <source>
        <dbReference type="ARBA" id="ARBA00023018"/>
    </source>
</evidence>
<dbReference type="CTD" id="133418"/>
<dbReference type="Proteomes" id="UP000515126">
    <property type="component" value="Chromosome 13"/>
</dbReference>
<name>A0A6P5QWT8_MUSCR</name>
<evidence type="ECO:0000256" key="4">
    <source>
        <dbReference type="ARBA" id="ARBA00022692"/>
    </source>
</evidence>
<keyword evidence="12" id="KW-0393">Immunoglobulin domain</keyword>
<keyword evidence="7 17" id="KW-1133">Transmembrane helix</keyword>
<dbReference type="PANTHER" id="PTHR10075">
    <property type="entry name" value="BASIGIN RELATED"/>
    <property type="match status" value="1"/>
</dbReference>
<feature type="domain" description="Ig-like" evidence="19">
    <location>
        <begin position="161"/>
        <end position="256"/>
    </location>
</feature>
<evidence type="ECO:0000313" key="21">
    <source>
        <dbReference type="RefSeq" id="XP_021036173.1"/>
    </source>
</evidence>
<evidence type="ECO:0000256" key="17">
    <source>
        <dbReference type="SAM" id="Phobius"/>
    </source>
</evidence>
<dbReference type="GO" id="GO:0007156">
    <property type="term" value="P:homophilic cell adhesion via plasma membrane adhesion molecules"/>
    <property type="evidence" value="ECO:0007669"/>
    <property type="project" value="TreeGrafter"/>
</dbReference>
<dbReference type="GO" id="GO:0030424">
    <property type="term" value="C:axon"/>
    <property type="evidence" value="ECO:0007669"/>
    <property type="project" value="TreeGrafter"/>
</dbReference>
<keyword evidence="10" id="KW-1015">Disulfide bond</keyword>
<dbReference type="CDD" id="cd00096">
    <property type="entry name" value="Ig"/>
    <property type="match status" value="1"/>
</dbReference>
<evidence type="ECO:0000256" key="5">
    <source>
        <dbReference type="ARBA" id="ARBA00022729"/>
    </source>
</evidence>
<evidence type="ECO:0000259" key="19">
    <source>
        <dbReference type="PROSITE" id="PS50835"/>
    </source>
</evidence>
<organism evidence="20 21">
    <name type="scientific">Mus caroli</name>
    <name type="common">Ryukyu mouse</name>
    <name type="synonym">Ricefield mouse</name>
    <dbReference type="NCBI Taxonomy" id="10089"/>
    <lineage>
        <taxon>Eukaryota</taxon>
        <taxon>Metazoa</taxon>
        <taxon>Chordata</taxon>
        <taxon>Craniata</taxon>
        <taxon>Vertebrata</taxon>
        <taxon>Euteleostomi</taxon>
        <taxon>Mammalia</taxon>
        <taxon>Eutheria</taxon>
        <taxon>Euarchontoglires</taxon>
        <taxon>Glires</taxon>
        <taxon>Rodentia</taxon>
        <taxon>Myomorpha</taxon>
        <taxon>Muroidea</taxon>
        <taxon>Muridae</taxon>
        <taxon>Murinae</taxon>
        <taxon>Mus</taxon>
        <taxon>Mus</taxon>
    </lineage>
</organism>
<reference evidence="21" key="1">
    <citation type="submission" date="2025-08" db="UniProtKB">
        <authorList>
            <consortium name="RefSeq"/>
        </authorList>
    </citation>
    <scope>IDENTIFICATION</scope>
</reference>
<proteinExistence type="predicted"/>
<sequence>MRSHTGLRALVAPGYPLLLLCLLAATRPDRAEGDPTDPTFTSLPVREEMMAKYSNLSLKSCNISVTEKSNVSVEENVILEKPSRVELKCMYTATKDLNSMNVTWKKDDDLLETTDDFNTTKVGNTLTSQYRFIVFNSKQLGKYSCVFGEKELRGTFNINVPKAHGKKKPLIAYVGDSTVLKCSCQDCLPLNWTWYMGNETAQVPIDAHVNEKYIINGSHANETRLKIKHLLEEDGGSYWCRATFPLGESEEQNELVVLSFLVPLKPFLAILAEVILLVAIILLCEVYTHKKKNDPDAGKEFEQIEQLKSDDSNGIENNVPRYRKTDSADQ</sequence>
<evidence type="ECO:0000256" key="2">
    <source>
        <dbReference type="ARBA" id="ARBA00022475"/>
    </source>
</evidence>
<gene>
    <name evidence="21" type="primary">Emb</name>
</gene>
<keyword evidence="3" id="KW-0597">Phosphoprotein</keyword>
<dbReference type="RefSeq" id="XP_021036173.1">
    <property type="nucleotide sequence ID" value="XM_021180514.2"/>
</dbReference>
<evidence type="ECO:0000256" key="7">
    <source>
        <dbReference type="ARBA" id="ARBA00022989"/>
    </source>
</evidence>
<evidence type="ECO:0000256" key="13">
    <source>
        <dbReference type="ARBA" id="ARBA00034103"/>
    </source>
</evidence>
<feature type="transmembrane region" description="Helical" evidence="17">
    <location>
        <begin position="267"/>
        <end position="287"/>
    </location>
</feature>
<feature type="compositionally biased region" description="Basic and acidic residues" evidence="16">
    <location>
        <begin position="293"/>
        <end position="311"/>
    </location>
</feature>
<evidence type="ECO:0000256" key="18">
    <source>
        <dbReference type="SAM" id="SignalP"/>
    </source>
</evidence>
<keyword evidence="4 17" id="KW-0812">Transmembrane</keyword>
<feature type="chain" id="PRO_5028355957" description="Embigin" evidence="18">
    <location>
        <begin position="34"/>
        <end position="330"/>
    </location>
</feature>
<comment type="subcellular location">
    <subcellularLocation>
        <location evidence="1">Cell membrane</location>
        <topology evidence="1">Single-pass type I membrane protein</topology>
    </subcellularLocation>
    <subcellularLocation>
        <location evidence="13">Synapse</location>
    </subcellularLocation>
</comment>
<dbReference type="GO" id="GO:0007411">
    <property type="term" value="P:axon guidance"/>
    <property type="evidence" value="ECO:0007669"/>
    <property type="project" value="TreeGrafter"/>
</dbReference>
<dbReference type="SUPFAM" id="SSF48726">
    <property type="entry name" value="Immunoglobulin"/>
    <property type="match status" value="2"/>
</dbReference>
<evidence type="ECO:0000256" key="1">
    <source>
        <dbReference type="ARBA" id="ARBA00004251"/>
    </source>
</evidence>
<dbReference type="InterPro" id="IPR003599">
    <property type="entry name" value="Ig_sub"/>
</dbReference>
<accession>A0A6P5QWT8</accession>
<dbReference type="PROSITE" id="PS50835">
    <property type="entry name" value="IG_LIKE"/>
    <property type="match status" value="2"/>
</dbReference>
<feature type="domain" description="Ig-like" evidence="19">
    <location>
        <begin position="38"/>
        <end position="145"/>
    </location>
</feature>
<evidence type="ECO:0000256" key="11">
    <source>
        <dbReference type="ARBA" id="ARBA00023180"/>
    </source>
</evidence>
<dbReference type="GO" id="GO:0070593">
    <property type="term" value="P:dendrite self-avoidance"/>
    <property type="evidence" value="ECO:0007669"/>
    <property type="project" value="TreeGrafter"/>
</dbReference>
<evidence type="ECO:0000256" key="6">
    <source>
        <dbReference type="ARBA" id="ARBA00022737"/>
    </source>
</evidence>
<evidence type="ECO:0000256" key="16">
    <source>
        <dbReference type="SAM" id="MobiDB-lite"/>
    </source>
</evidence>
<dbReference type="InterPro" id="IPR007110">
    <property type="entry name" value="Ig-like_dom"/>
</dbReference>
<dbReference type="InterPro" id="IPR013783">
    <property type="entry name" value="Ig-like_fold"/>
</dbReference>
<protein>
    <recommendedName>
        <fullName evidence="15">Embigin</fullName>
    </recommendedName>
</protein>
<comment type="subunit">
    <text evidence="14">Interacts with SLC16A1, SLC16A6 and SLC16A7.</text>
</comment>
<keyword evidence="5 18" id="KW-0732">Signal</keyword>
<dbReference type="PANTHER" id="PTHR10075:SF4">
    <property type="entry name" value="EMBIGIN"/>
    <property type="match status" value="1"/>
</dbReference>
<evidence type="ECO:0000313" key="20">
    <source>
        <dbReference type="Proteomes" id="UP000515126"/>
    </source>
</evidence>
<evidence type="ECO:0000256" key="3">
    <source>
        <dbReference type="ARBA" id="ARBA00022553"/>
    </source>
</evidence>
<dbReference type="GeneID" id="110308144"/>
<dbReference type="AlphaFoldDB" id="A0A6P5QWT8"/>
<dbReference type="Pfam" id="PF07679">
    <property type="entry name" value="I-set"/>
    <property type="match status" value="1"/>
</dbReference>
<feature type="signal peptide" evidence="18">
    <location>
        <begin position="1"/>
        <end position="33"/>
    </location>
</feature>
<keyword evidence="2" id="KW-1003">Cell membrane</keyword>
<dbReference type="GO" id="GO:0005886">
    <property type="term" value="C:plasma membrane"/>
    <property type="evidence" value="ECO:0007669"/>
    <property type="project" value="UniProtKB-SubCell"/>
</dbReference>
<dbReference type="InterPro" id="IPR013098">
    <property type="entry name" value="Ig_I-set"/>
</dbReference>
<evidence type="ECO:0000256" key="12">
    <source>
        <dbReference type="ARBA" id="ARBA00023319"/>
    </source>
</evidence>
<keyword evidence="9 17" id="KW-0472">Membrane</keyword>